<dbReference type="Proteomes" id="UP000198924">
    <property type="component" value="Unassembled WGS sequence"/>
</dbReference>
<evidence type="ECO:0000313" key="1">
    <source>
        <dbReference type="EMBL" id="SFK54128.1"/>
    </source>
</evidence>
<dbReference type="InterPro" id="IPR017647">
    <property type="entry name" value="Dnd_assoc_3"/>
</dbReference>
<dbReference type="EMBL" id="FOSH01000014">
    <property type="protein sequence ID" value="SFK54128.1"/>
    <property type="molecule type" value="Genomic_DNA"/>
</dbReference>
<organism evidence="1 2">
    <name type="scientific">Methylophaga sulfidovorans</name>
    <dbReference type="NCBI Taxonomy" id="45496"/>
    <lineage>
        <taxon>Bacteria</taxon>
        <taxon>Pseudomonadati</taxon>
        <taxon>Pseudomonadota</taxon>
        <taxon>Gammaproteobacteria</taxon>
        <taxon>Thiotrichales</taxon>
        <taxon>Piscirickettsiaceae</taxon>
        <taxon>Methylophaga</taxon>
    </lineage>
</organism>
<dbReference type="STRING" id="45496.SAMN04488079_11416"/>
<name>A0A1I4ACJ4_9GAMM</name>
<evidence type="ECO:0000313" key="2">
    <source>
        <dbReference type="Proteomes" id="UP000198924"/>
    </source>
</evidence>
<dbReference type="AlphaFoldDB" id="A0A1I4ACJ4"/>
<gene>
    <name evidence="1" type="ORF">SAMN04488079_11416</name>
</gene>
<keyword evidence="2" id="KW-1185">Reference proteome</keyword>
<accession>A0A1I4ACJ4</accession>
<dbReference type="NCBIfam" id="TIGR03238">
    <property type="entry name" value="dnd_assoc_3"/>
    <property type="match status" value="1"/>
</dbReference>
<proteinExistence type="predicted"/>
<sequence>MDYNQQALTLENALRVLSKSSAEAVAVEKGNSSQSQYKSYLYIQTKVELDFEQKLRELGPGKILFLCGSSGDGKSEIMTRFSNKDEFQHIDFHLDATHSFKPNQTAIQALDQLFKATINSKRPLVVGINIGMLGNYAKSGDDELSYLKDAIIHFIEGDRSLIAKEFQFIDFEDYPKFMFMEDGFSSSFVEPFLKKLTSDTDGNPFFQLYKQELAKHGQTKLTTNYMLLSLPEVQVVLVELLIKARLSKDQFVTARTLLDFIYCILSGDNYLFDNLFLGGDNEIQERLVDFDPANIRNRNIDQFILKFDLEIVEPEFHAFKDNIEELGLYSLSKAESYIRLTYLLGDSDLSSGFKRVLNSDFKDSTLDFYSATWRLHANFDGTAQHKQLLNKFYKDTLISSLHRYCNRNAQSLDKDHFHLTSLRGYNVATTVDIRADFESIKSDRHDNISHFQAHLKVNETSHVCVEITMNLFELMLKINEGYRPNKHDKSAIILLDEILENILEIANQSDTLLIFHKEARYKIVNEENDYYEISGI</sequence>
<dbReference type="RefSeq" id="WP_091714805.1">
    <property type="nucleotide sequence ID" value="NZ_FOSH01000014.1"/>
</dbReference>
<dbReference type="OrthoDB" id="257964at2"/>
<protein>
    <submittedName>
        <fullName evidence="1">DNA phosphorothioation-dependent restriction protein DptF</fullName>
    </submittedName>
</protein>
<reference evidence="2" key="1">
    <citation type="submission" date="2016-10" db="EMBL/GenBank/DDBJ databases">
        <authorList>
            <person name="Varghese N."/>
            <person name="Submissions S."/>
        </authorList>
    </citation>
    <scope>NUCLEOTIDE SEQUENCE [LARGE SCALE GENOMIC DNA]</scope>
    <source>
        <strain evidence="2">DSM 11578</strain>
    </source>
</reference>